<dbReference type="Pfam" id="PF22284">
    <property type="entry name" value="DUF6961"/>
    <property type="match status" value="1"/>
</dbReference>
<organism evidence="1 2">
    <name type="scientific">Stakelama saccharophila</name>
    <dbReference type="NCBI Taxonomy" id="3075605"/>
    <lineage>
        <taxon>Bacteria</taxon>
        <taxon>Pseudomonadati</taxon>
        <taxon>Pseudomonadota</taxon>
        <taxon>Alphaproteobacteria</taxon>
        <taxon>Sphingomonadales</taxon>
        <taxon>Sphingomonadaceae</taxon>
        <taxon>Stakelama</taxon>
    </lineage>
</organism>
<evidence type="ECO:0000313" key="1">
    <source>
        <dbReference type="EMBL" id="WNO53188.1"/>
    </source>
</evidence>
<dbReference type="EMBL" id="CP135076">
    <property type="protein sequence ID" value="WNO53188.1"/>
    <property type="molecule type" value="Genomic_DNA"/>
</dbReference>
<dbReference type="Proteomes" id="UP001302249">
    <property type="component" value="Chromosome"/>
</dbReference>
<gene>
    <name evidence="1" type="ORF">RPR59_12140</name>
</gene>
<keyword evidence="2" id="KW-1185">Reference proteome</keyword>
<sequence length="62" mass="6957">MLTPEEERWAEALAIRRLHGERGPAFIAERIGALALKGDEAGVARWKEIAQRFDQLGRGTLQ</sequence>
<evidence type="ECO:0000313" key="2">
    <source>
        <dbReference type="Proteomes" id="UP001302249"/>
    </source>
</evidence>
<dbReference type="InterPro" id="IPR054234">
    <property type="entry name" value="DUF6961"/>
</dbReference>
<evidence type="ECO:0008006" key="3">
    <source>
        <dbReference type="Google" id="ProtNLM"/>
    </source>
</evidence>
<proteinExistence type="predicted"/>
<dbReference type="RefSeq" id="WP_313914403.1">
    <property type="nucleotide sequence ID" value="NZ_CP135076.1"/>
</dbReference>
<protein>
    <recommendedName>
        <fullName evidence="3">Transposase</fullName>
    </recommendedName>
</protein>
<name>A0ABZ0B730_9SPHN</name>
<accession>A0ABZ0B730</accession>
<reference evidence="1 2" key="1">
    <citation type="submission" date="2023-09" db="EMBL/GenBank/DDBJ databases">
        <authorList>
            <person name="Rey-Velasco X."/>
        </authorList>
    </citation>
    <scope>NUCLEOTIDE SEQUENCE [LARGE SCALE GENOMIC DNA]</scope>
    <source>
        <strain evidence="1 2">W311</strain>
    </source>
</reference>